<dbReference type="Gene3D" id="3.30.420.10">
    <property type="entry name" value="Ribonuclease H-like superfamily/Ribonuclease H"/>
    <property type="match status" value="1"/>
</dbReference>
<organism evidence="2 3">
    <name type="scientific">Endocarpon pusillum</name>
    <dbReference type="NCBI Taxonomy" id="364733"/>
    <lineage>
        <taxon>Eukaryota</taxon>
        <taxon>Fungi</taxon>
        <taxon>Dikarya</taxon>
        <taxon>Ascomycota</taxon>
        <taxon>Pezizomycotina</taxon>
        <taxon>Eurotiomycetes</taxon>
        <taxon>Chaetothyriomycetidae</taxon>
        <taxon>Verrucariales</taxon>
        <taxon>Verrucariaceae</taxon>
        <taxon>Endocarpon</taxon>
    </lineage>
</organism>
<feature type="domain" description="Tc1-like transposase DDE" evidence="1">
    <location>
        <begin position="60"/>
        <end position="144"/>
    </location>
</feature>
<dbReference type="EMBL" id="JAACFV010000195">
    <property type="protein sequence ID" value="KAF7503136.1"/>
    <property type="molecule type" value="Genomic_DNA"/>
</dbReference>
<dbReference type="GO" id="GO:0003676">
    <property type="term" value="F:nucleic acid binding"/>
    <property type="evidence" value="ECO:0007669"/>
    <property type="project" value="InterPro"/>
</dbReference>
<dbReference type="AlphaFoldDB" id="A0A8H7A9M1"/>
<name>A0A8H7A9M1_9EURO</name>
<dbReference type="InterPro" id="IPR038717">
    <property type="entry name" value="Tc1-like_DDE_dom"/>
</dbReference>
<comment type="caution">
    <text evidence="2">The sequence shown here is derived from an EMBL/GenBank/DDBJ whole genome shotgun (WGS) entry which is preliminary data.</text>
</comment>
<evidence type="ECO:0000313" key="3">
    <source>
        <dbReference type="Proteomes" id="UP000606974"/>
    </source>
</evidence>
<dbReference type="Proteomes" id="UP000606974">
    <property type="component" value="Unassembled WGS sequence"/>
</dbReference>
<dbReference type="OrthoDB" id="5151590at2759"/>
<gene>
    <name evidence="2" type="ORF">GJ744_004278</name>
</gene>
<reference evidence="2" key="1">
    <citation type="submission" date="2020-02" db="EMBL/GenBank/DDBJ databases">
        <authorList>
            <person name="Palmer J.M."/>
        </authorList>
    </citation>
    <scope>NUCLEOTIDE SEQUENCE</scope>
    <source>
        <strain evidence="2">EPUS1.4</strain>
        <tissue evidence="2">Thallus</tissue>
    </source>
</reference>
<dbReference type="InterPro" id="IPR036397">
    <property type="entry name" value="RNaseH_sf"/>
</dbReference>
<sequence>MLTAIDTRAIVHRRRGQENREKLSKTQYKLKRKNQTIYVYATISWDFKGTLHSYEGTGKDGRLIQADYVKILEEVVTPEWDENLILIEDNDGPHGTKGKANNKVKQVKIKLNIKWQAQPSNSPDLNPIETIWRIIKQRLKNRGVIFQTEALKAAIQEE</sequence>
<evidence type="ECO:0000313" key="2">
    <source>
        <dbReference type="EMBL" id="KAF7503136.1"/>
    </source>
</evidence>
<accession>A0A8H7A9M1</accession>
<protein>
    <recommendedName>
        <fullName evidence="1">Tc1-like transposase DDE domain-containing protein</fullName>
    </recommendedName>
</protein>
<keyword evidence="3" id="KW-1185">Reference proteome</keyword>
<evidence type="ECO:0000259" key="1">
    <source>
        <dbReference type="Pfam" id="PF13358"/>
    </source>
</evidence>
<proteinExistence type="predicted"/>
<dbReference type="Pfam" id="PF13358">
    <property type="entry name" value="DDE_3"/>
    <property type="match status" value="1"/>
</dbReference>